<organism evidence="2 3">
    <name type="scientific">Trichinella nativa</name>
    <dbReference type="NCBI Taxonomy" id="6335"/>
    <lineage>
        <taxon>Eukaryota</taxon>
        <taxon>Metazoa</taxon>
        <taxon>Ecdysozoa</taxon>
        <taxon>Nematoda</taxon>
        <taxon>Enoplea</taxon>
        <taxon>Dorylaimia</taxon>
        <taxon>Trichinellida</taxon>
        <taxon>Trichinellidae</taxon>
        <taxon>Trichinella</taxon>
    </lineage>
</organism>
<sequence>MISYKSYKLARKKQGAENLIVLMKINIRIFKGLKENVSVTALSSAEMRGELQLRCDAEGYDEPLYRWYHNGHRLRRSERVTWRGRRLTVHAVTVHDNGVYSCEAENSAGIVRSFEDYVLSLPGKRKAGTIVFFYSLFQCIQKTLQYVEDFRNQLYQLISLKNSSDKNKKDEKTSF</sequence>
<accession>A0A1Y3EQM6</accession>
<reference evidence="2 3" key="1">
    <citation type="submission" date="2015-04" db="EMBL/GenBank/DDBJ databases">
        <title>Draft genome of the roundworm Trichinella nativa.</title>
        <authorList>
            <person name="Mitreva M."/>
        </authorList>
    </citation>
    <scope>NUCLEOTIDE SEQUENCE [LARGE SCALE GENOMIC DNA]</scope>
    <source>
        <strain evidence="2 3">ISS45</strain>
    </source>
</reference>
<dbReference type="PANTHER" id="PTHR45889:SF8">
    <property type="entry name" value="IG-LIKE DOMAIN-CONTAINING PROTEIN"/>
    <property type="match status" value="1"/>
</dbReference>
<dbReference type="AlphaFoldDB" id="A0A1Y3EQM6"/>
<dbReference type="PROSITE" id="PS50835">
    <property type="entry name" value="IG_LIKE"/>
    <property type="match status" value="1"/>
</dbReference>
<name>A0A1Y3EQM6_9BILA</name>
<dbReference type="EMBL" id="LVZM01007532">
    <property type="protein sequence ID" value="OUC46176.1"/>
    <property type="molecule type" value="Genomic_DNA"/>
</dbReference>
<dbReference type="SMART" id="SM00408">
    <property type="entry name" value="IGc2"/>
    <property type="match status" value="1"/>
</dbReference>
<proteinExistence type="predicted"/>
<dbReference type="SUPFAM" id="SSF48726">
    <property type="entry name" value="Immunoglobulin"/>
    <property type="match status" value="1"/>
</dbReference>
<gene>
    <name evidence="2" type="ORF">D917_07938</name>
</gene>
<dbReference type="Proteomes" id="UP000243006">
    <property type="component" value="Unassembled WGS sequence"/>
</dbReference>
<feature type="domain" description="Ig-like" evidence="1">
    <location>
        <begin position="35"/>
        <end position="120"/>
    </location>
</feature>
<dbReference type="Pfam" id="PF13927">
    <property type="entry name" value="Ig_3"/>
    <property type="match status" value="1"/>
</dbReference>
<dbReference type="SMART" id="SM00409">
    <property type="entry name" value="IG"/>
    <property type="match status" value="1"/>
</dbReference>
<dbReference type="Gene3D" id="2.60.40.10">
    <property type="entry name" value="Immunoglobulins"/>
    <property type="match status" value="1"/>
</dbReference>
<dbReference type="CDD" id="cd00096">
    <property type="entry name" value="Ig"/>
    <property type="match status" value="1"/>
</dbReference>
<evidence type="ECO:0000259" key="1">
    <source>
        <dbReference type="PROSITE" id="PS50835"/>
    </source>
</evidence>
<evidence type="ECO:0000313" key="3">
    <source>
        <dbReference type="Proteomes" id="UP000243006"/>
    </source>
</evidence>
<dbReference type="InterPro" id="IPR013783">
    <property type="entry name" value="Ig-like_fold"/>
</dbReference>
<protein>
    <submittedName>
        <fullName evidence="2">Putative immunoglobulin domain protein</fullName>
    </submittedName>
</protein>
<dbReference type="InterPro" id="IPR003599">
    <property type="entry name" value="Ig_sub"/>
</dbReference>
<dbReference type="InterPro" id="IPR007110">
    <property type="entry name" value="Ig-like_dom"/>
</dbReference>
<dbReference type="InterPro" id="IPR036179">
    <property type="entry name" value="Ig-like_dom_sf"/>
</dbReference>
<evidence type="ECO:0000313" key="2">
    <source>
        <dbReference type="EMBL" id="OUC46176.1"/>
    </source>
</evidence>
<dbReference type="InterPro" id="IPR003598">
    <property type="entry name" value="Ig_sub2"/>
</dbReference>
<dbReference type="PANTHER" id="PTHR45889">
    <property type="entry name" value="IG-LIKE DOMAIN-CONTAINING PROTEIN"/>
    <property type="match status" value="1"/>
</dbReference>
<comment type="caution">
    <text evidence="2">The sequence shown here is derived from an EMBL/GenBank/DDBJ whole genome shotgun (WGS) entry which is preliminary data.</text>
</comment>